<dbReference type="EMBL" id="BSYO01000039">
    <property type="protein sequence ID" value="GMH30943.1"/>
    <property type="molecule type" value="Genomic_DNA"/>
</dbReference>
<name>A0AAD3Y6C7_NEPGR</name>
<dbReference type="AlphaFoldDB" id="A0AAD3Y6C7"/>
<protein>
    <recommendedName>
        <fullName evidence="2">RIN4 pathogenic type III effector avirulence factor Avr cleavage site domain-containing protein</fullName>
    </recommendedName>
</protein>
<dbReference type="Pfam" id="PF05627">
    <property type="entry name" value="AvrRpt-cleavage"/>
    <property type="match status" value="1"/>
</dbReference>
<feature type="compositionally biased region" description="Polar residues" evidence="1">
    <location>
        <begin position="99"/>
        <end position="113"/>
    </location>
</feature>
<evidence type="ECO:0000256" key="1">
    <source>
        <dbReference type="SAM" id="MobiDB-lite"/>
    </source>
</evidence>
<comment type="caution">
    <text evidence="3">The sequence shown here is derived from an EMBL/GenBank/DDBJ whole genome shotgun (WGS) entry which is preliminary data.</text>
</comment>
<evidence type="ECO:0000259" key="2">
    <source>
        <dbReference type="Pfam" id="PF05627"/>
    </source>
</evidence>
<feature type="compositionally biased region" description="Basic and acidic residues" evidence="1">
    <location>
        <begin position="24"/>
        <end position="47"/>
    </location>
</feature>
<dbReference type="Proteomes" id="UP001279734">
    <property type="component" value="Unassembled WGS sequence"/>
</dbReference>
<proteinExistence type="predicted"/>
<gene>
    <name evidence="3" type="ORF">Nepgr_032786</name>
</gene>
<evidence type="ECO:0000313" key="3">
    <source>
        <dbReference type="EMBL" id="GMH30943.1"/>
    </source>
</evidence>
<accession>A0AAD3Y6C7</accession>
<organism evidence="3 4">
    <name type="scientific">Nepenthes gracilis</name>
    <name type="common">Slender pitcher plant</name>
    <dbReference type="NCBI Taxonomy" id="150966"/>
    <lineage>
        <taxon>Eukaryota</taxon>
        <taxon>Viridiplantae</taxon>
        <taxon>Streptophyta</taxon>
        <taxon>Embryophyta</taxon>
        <taxon>Tracheophyta</taxon>
        <taxon>Spermatophyta</taxon>
        <taxon>Magnoliopsida</taxon>
        <taxon>eudicotyledons</taxon>
        <taxon>Gunneridae</taxon>
        <taxon>Pentapetalae</taxon>
        <taxon>Caryophyllales</taxon>
        <taxon>Nepenthaceae</taxon>
        <taxon>Nepenthes</taxon>
    </lineage>
</organism>
<feature type="region of interest" description="Disordered" evidence="1">
    <location>
        <begin position="1"/>
        <end position="166"/>
    </location>
</feature>
<evidence type="ECO:0000313" key="4">
    <source>
        <dbReference type="Proteomes" id="UP001279734"/>
    </source>
</evidence>
<sequence>MDLNQDAFPQHDPPTRSPLPAFEAESKELPMYEPRATKEGVDFRETAVRSANKQVQQGPGGQGMISGQTGHKPAVRSVGSDASFERSPHYQKAAGRASSGPSGDGKSSQTPERSPSVPEFGEWKKNPEEVGGYTSVFDKLGQEGGGGATTERDIAQPNRANNDGKRGCCCPWLNWSSN</sequence>
<keyword evidence="4" id="KW-1185">Reference proteome</keyword>
<feature type="domain" description="RIN4 pathogenic type III effector avirulence factor Avr cleavage site" evidence="2">
    <location>
        <begin position="112"/>
        <end position="143"/>
    </location>
</feature>
<reference evidence="3" key="1">
    <citation type="submission" date="2023-05" db="EMBL/GenBank/DDBJ databases">
        <title>Nepenthes gracilis genome sequencing.</title>
        <authorList>
            <person name="Fukushima K."/>
        </authorList>
    </citation>
    <scope>NUCLEOTIDE SEQUENCE</scope>
    <source>
        <strain evidence="3">SING2019-196</strain>
    </source>
</reference>
<dbReference type="InterPro" id="IPR008700">
    <property type="entry name" value="TypeIII_avirulence_cleave"/>
</dbReference>